<dbReference type="EMBL" id="CAACVG010009210">
    <property type="protein sequence ID" value="VEN52586.1"/>
    <property type="molecule type" value="Genomic_DNA"/>
</dbReference>
<feature type="chain" id="PRO_5024797105" description="DUF4794 domain-containing protein" evidence="2">
    <location>
        <begin position="17"/>
        <end position="183"/>
    </location>
</feature>
<name>A0A653CXD7_CALMS</name>
<organism evidence="3 4">
    <name type="scientific">Callosobruchus maculatus</name>
    <name type="common">Southern cowpea weevil</name>
    <name type="synonym">Pulse bruchid</name>
    <dbReference type="NCBI Taxonomy" id="64391"/>
    <lineage>
        <taxon>Eukaryota</taxon>
        <taxon>Metazoa</taxon>
        <taxon>Ecdysozoa</taxon>
        <taxon>Arthropoda</taxon>
        <taxon>Hexapoda</taxon>
        <taxon>Insecta</taxon>
        <taxon>Pterygota</taxon>
        <taxon>Neoptera</taxon>
        <taxon>Endopterygota</taxon>
        <taxon>Coleoptera</taxon>
        <taxon>Polyphaga</taxon>
        <taxon>Cucujiformia</taxon>
        <taxon>Chrysomeloidea</taxon>
        <taxon>Chrysomelidae</taxon>
        <taxon>Bruchinae</taxon>
        <taxon>Bruchini</taxon>
        <taxon>Callosobruchus</taxon>
    </lineage>
</organism>
<evidence type="ECO:0008006" key="5">
    <source>
        <dbReference type="Google" id="ProtNLM"/>
    </source>
</evidence>
<evidence type="ECO:0000313" key="4">
    <source>
        <dbReference type="Proteomes" id="UP000410492"/>
    </source>
</evidence>
<keyword evidence="2" id="KW-0732">Signal</keyword>
<feature type="signal peptide" evidence="2">
    <location>
        <begin position="1"/>
        <end position="16"/>
    </location>
</feature>
<feature type="compositionally biased region" description="Low complexity" evidence="1">
    <location>
        <begin position="64"/>
        <end position="74"/>
    </location>
</feature>
<sequence length="183" mass="18565">MIALCLFSFLLVGALGYPAPADDSLLDSSNDVIPQADAASLIPEGEAEGADLAPEQPEPEAEVALESAPEPELAASKEEPSSIAASPRGRPVKGDDDDDSADAFPFGISGTAGRGASAYNIFFPIQFSGARGRSGAGGSAYSAIANSFSTGRKGIATSHATSIGDPALAAEFFNFRKSAKPNA</sequence>
<gene>
    <name evidence="3" type="ORF">CALMAC_LOCUS12654</name>
</gene>
<proteinExistence type="predicted"/>
<reference evidence="3 4" key="1">
    <citation type="submission" date="2019-01" db="EMBL/GenBank/DDBJ databases">
        <authorList>
            <person name="Sayadi A."/>
        </authorList>
    </citation>
    <scope>NUCLEOTIDE SEQUENCE [LARGE SCALE GENOMIC DNA]</scope>
</reference>
<accession>A0A653CXD7</accession>
<dbReference type="OrthoDB" id="6627608at2759"/>
<evidence type="ECO:0000256" key="1">
    <source>
        <dbReference type="SAM" id="MobiDB-lite"/>
    </source>
</evidence>
<evidence type="ECO:0000313" key="3">
    <source>
        <dbReference type="EMBL" id="VEN52586.1"/>
    </source>
</evidence>
<protein>
    <recommendedName>
        <fullName evidence="5">DUF4794 domain-containing protein</fullName>
    </recommendedName>
</protein>
<feature type="region of interest" description="Disordered" evidence="1">
    <location>
        <begin position="36"/>
        <end position="106"/>
    </location>
</feature>
<dbReference type="AlphaFoldDB" id="A0A653CXD7"/>
<keyword evidence="4" id="KW-1185">Reference proteome</keyword>
<dbReference type="Proteomes" id="UP000410492">
    <property type="component" value="Unassembled WGS sequence"/>
</dbReference>
<evidence type="ECO:0000256" key="2">
    <source>
        <dbReference type="SAM" id="SignalP"/>
    </source>
</evidence>